<dbReference type="EMBL" id="CP097463">
    <property type="protein sequence ID" value="WAX56897.1"/>
    <property type="molecule type" value="Genomic_DNA"/>
</dbReference>
<dbReference type="Pfam" id="PF18317">
    <property type="entry name" value="SDH_C"/>
    <property type="match status" value="1"/>
</dbReference>
<reference evidence="5" key="1">
    <citation type="submission" date="2022-05" db="EMBL/GenBank/DDBJ databases">
        <title>Jatrophihabitans sp. SB3-54 whole genome sequence.</title>
        <authorList>
            <person name="Suh M.K."/>
            <person name="Eom M.K."/>
            <person name="Kim J.S."/>
            <person name="Kim H.S."/>
            <person name="Do H.E."/>
            <person name="Shin Y.K."/>
            <person name="Lee J.-S."/>
        </authorList>
    </citation>
    <scope>NUCLEOTIDE SEQUENCE</scope>
    <source>
        <strain evidence="5">SB3-54</strain>
    </source>
</reference>
<dbReference type="Gene3D" id="3.40.50.720">
    <property type="entry name" value="NAD(P)-binding Rossmann-like Domain"/>
    <property type="match status" value="1"/>
</dbReference>
<dbReference type="InterPro" id="IPR013708">
    <property type="entry name" value="Shikimate_DH-bd_N"/>
</dbReference>
<organism evidence="5 6">
    <name type="scientific">Jatrophihabitans cynanchi</name>
    <dbReference type="NCBI Taxonomy" id="2944128"/>
    <lineage>
        <taxon>Bacteria</taxon>
        <taxon>Bacillati</taxon>
        <taxon>Actinomycetota</taxon>
        <taxon>Actinomycetes</taxon>
        <taxon>Jatrophihabitantales</taxon>
        <taxon>Jatrophihabitantaceae</taxon>
        <taxon>Jatrophihabitans</taxon>
    </lineage>
</organism>
<dbReference type="Gene3D" id="3.40.50.10860">
    <property type="entry name" value="Leucine Dehydrogenase, chain A, domain 1"/>
    <property type="match status" value="1"/>
</dbReference>
<dbReference type="NCBIfam" id="NF001311">
    <property type="entry name" value="PRK00258.1-3"/>
    <property type="match status" value="1"/>
</dbReference>
<sequence>MTVRHAAVLGRPVAHSLSPLLHRAAYAELGLTWTYTAVDCGPDELPGVLAERRDWAGFSCTMPLKRAVLDVAAEVAPVARAVGAGNTLLPLPGGGWRADNTDVAGIVATLAEHAVAPRTATLLGAGGTAQAAVAALATLGLEECTVLVRDVTRSEQVGAAGAALGVAVRTAVLSADAPELGADLVVSTLPRGAADPLAARPWTAAQTVLDVVYDPWPTALASAVAAAGGKVLSGALMLLHQAAVQVELMTGQPAPVPAMRAALRSAVPAADV</sequence>
<evidence type="ECO:0000259" key="3">
    <source>
        <dbReference type="Pfam" id="PF08501"/>
    </source>
</evidence>
<keyword evidence="2" id="KW-0057">Aromatic amino acid biosynthesis</keyword>
<dbReference type="InterPro" id="IPR046346">
    <property type="entry name" value="Aminoacid_DH-like_N_sf"/>
</dbReference>
<dbReference type="GO" id="GO:0004764">
    <property type="term" value="F:shikimate 3-dehydrogenase (NADP+) activity"/>
    <property type="evidence" value="ECO:0007669"/>
    <property type="project" value="UniProtKB-EC"/>
</dbReference>
<keyword evidence="2" id="KW-0028">Amino-acid biosynthesis</keyword>
<dbReference type="PANTHER" id="PTHR21089">
    <property type="entry name" value="SHIKIMATE DEHYDROGENASE"/>
    <property type="match status" value="1"/>
</dbReference>
<accession>A0ABY7JZY5</accession>
<dbReference type="InterPro" id="IPR036291">
    <property type="entry name" value="NAD(P)-bd_dom_sf"/>
</dbReference>
<dbReference type="EC" id="1.1.1.25" evidence="5"/>
<feature type="domain" description="SDH C-terminal" evidence="4">
    <location>
        <begin position="237"/>
        <end position="264"/>
    </location>
</feature>
<evidence type="ECO:0000256" key="1">
    <source>
        <dbReference type="ARBA" id="ARBA00004871"/>
    </source>
</evidence>
<gene>
    <name evidence="5" type="ORF">M6B22_20580</name>
</gene>
<evidence type="ECO:0000259" key="4">
    <source>
        <dbReference type="Pfam" id="PF18317"/>
    </source>
</evidence>
<feature type="domain" description="Shikimate dehydrogenase substrate binding N-terminal" evidence="3">
    <location>
        <begin position="8"/>
        <end position="88"/>
    </location>
</feature>
<evidence type="ECO:0000256" key="2">
    <source>
        <dbReference type="ARBA" id="ARBA00023141"/>
    </source>
</evidence>
<dbReference type="InterPro" id="IPR022893">
    <property type="entry name" value="Shikimate_DH_fam"/>
</dbReference>
<comment type="pathway">
    <text evidence="1">Metabolic intermediate biosynthesis; chorismate biosynthesis; chorismate from D-erythrose 4-phosphate and phosphoenolpyruvate: step 4/7.</text>
</comment>
<keyword evidence="6" id="KW-1185">Reference proteome</keyword>
<name>A0ABY7JZY5_9ACTN</name>
<dbReference type="SUPFAM" id="SSF53223">
    <property type="entry name" value="Aminoacid dehydrogenase-like, N-terminal domain"/>
    <property type="match status" value="1"/>
</dbReference>
<dbReference type="PANTHER" id="PTHR21089:SF1">
    <property type="entry name" value="BIFUNCTIONAL 3-DEHYDROQUINATE DEHYDRATASE_SHIKIMATE DEHYDROGENASE, CHLOROPLASTIC"/>
    <property type="match status" value="1"/>
</dbReference>
<dbReference type="Proteomes" id="UP001164693">
    <property type="component" value="Chromosome"/>
</dbReference>
<protein>
    <submittedName>
        <fullName evidence="5">Shikimate dehydrogenase</fullName>
        <ecNumber evidence="5">1.1.1.25</ecNumber>
    </submittedName>
</protein>
<dbReference type="InterPro" id="IPR041121">
    <property type="entry name" value="SDH_C"/>
</dbReference>
<keyword evidence="5" id="KW-0560">Oxidoreductase</keyword>
<proteinExistence type="predicted"/>
<evidence type="ECO:0000313" key="5">
    <source>
        <dbReference type="EMBL" id="WAX56897.1"/>
    </source>
</evidence>
<dbReference type="RefSeq" id="WP_269443433.1">
    <property type="nucleotide sequence ID" value="NZ_CP097463.1"/>
</dbReference>
<dbReference type="SUPFAM" id="SSF51735">
    <property type="entry name" value="NAD(P)-binding Rossmann-fold domains"/>
    <property type="match status" value="1"/>
</dbReference>
<evidence type="ECO:0000313" key="6">
    <source>
        <dbReference type="Proteomes" id="UP001164693"/>
    </source>
</evidence>
<dbReference type="Pfam" id="PF08501">
    <property type="entry name" value="Shikimate_dh_N"/>
    <property type="match status" value="1"/>
</dbReference>